<evidence type="ECO:0000313" key="1">
    <source>
        <dbReference type="EMBL" id="TNN81407.1"/>
    </source>
</evidence>
<comment type="caution">
    <text evidence="1">The sequence shown here is derived from an EMBL/GenBank/DDBJ whole genome shotgun (WGS) entry which is preliminary data.</text>
</comment>
<evidence type="ECO:0000313" key="2">
    <source>
        <dbReference type="Proteomes" id="UP000314294"/>
    </source>
</evidence>
<proteinExistence type="predicted"/>
<keyword evidence="2" id="KW-1185">Reference proteome</keyword>
<dbReference type="Proteomes" id="UP000314294">
    <property type="component" value="Unassembled WGS sequence"/>
</dbReference>
<name>A0A4Z2IUI6_9TELE</name>
<dbReference type="AlphaFoldDB" id="A0A4Z2IUI6"/>
<organism evidence="1 2">
    <name type="scientific">Liparis tanakae</name>
    <name type="common">Tanaka's snailfish</name>
    <dbReference type="NCBI Taxonomy" id="230148"/>
    <lineage>
        <taxon>Eukaryota</taxon>
        <taxon>Metazoa</taxon>
        <taxon>Chordata</taxon>
        <taxon>Craniata</taxon>
        <taxon>Vertebrata</taxon>
        <taxon>Euteleostomi</taxon>
        <taxon>Actinopterygii</taxon>
        <taxon>Neopterygii</taxon>
        <taxon>Teleostei</taxon>
        <taxon>Neoteleostei</taxon>
        <taxon>Acanthomorphata</taxon>
        <taxon>Eupercaria</taxon>
        <taxon>Perciformes</taxon>
        <taxon>Cottioidei</taxon>
        <taxon>Cottales</taxon>
        <taxon>Liparidae</taxon>
        <taxon>Liparis</taxon>
    </lineage>
</organism>
<protein>
    <submittedName>
        <fullName evidence="1">Uncharacterized protein</fullName>
    </submittedName>
</protein>
<accession>A0A4Z2IUI6</accession>
<reference evidence="1 2" key="1">
    <citation type="submission" date="2019-03" db="EMBL/GenBank/DDBJ databases">
        <title>First draft genome of Liparis tanakae, snailfish: a comprehensive survey of snailfish specific genes.</title>
        <authorList>
            <person name="Kim W."/>
            <person name="Song I."/>
            <person name="Jeong J.-H."/>
            <person name="Kim D."/>
            <person name="Kim S."/>
            <person name="Ryu S."/>
            <person name="Song J.Y."/>
            <person name="Lee S.K."/>
        </authorList>
    </citation>
    <scope>NUCLEOTIDE SEQUENCE [LARGE SCALE GENOMIC DNA]</scope>
    <source>
        <tissue evidence="1">Muscle</tissue>
    </source>
</reference>
<sequence length="64" mass="6780">MAMVGEGEDAKGVLTEVKRGHSASELSVGVGRGLGVKGMPVTTHRIKVVEEADTGWMMRLQGEL</sequence>
<dbReference type="EMBL" id="SRLO01000047">
    <property type="protein sequence ID" value="TNN81407.1"/>
    <property type="molecule type" value="Genomic_DNA"/>
</dbReference>
<gene>
    <name evidence="1" type="ORF">EYF80_008463</name>
</gene>